<reference evidence="2" key="1">
    <citation type="submission" date="2023-10" db="EMBL/GenBank/DDBJ databases">
        <authorList>
            <person name="Chen Y."/>
            <person name="Shah S."/>
            <person name="Dougan E. K."/>
            <person name="Thang M."/>
            <person name="Chan C."/>
        </authorList>
    </citation>
    <scope>NUCLEOTIDE SEQUENCE [LARGE SCALE GENOMIC DNA]</scope>
</reference>
<feature type="compositionally biased region" description="Basic residues" evidence="1">
    <location>
        <begin position="74"/>
        <end position="89"/>
    </location>
</feature>
<gene>
    <name evidence="2" type="ORF">PCOR1329_LOCUS17126</name>
</gene>
<evidence type="ECO:0000313" key="3">
    <source>
        <dbReference type="Proteomes" id="UP001189429"/>
    </source>
</evidence>
<organism evidence="2 3">
    <name type="scientific">Prorocentrum cordatum</name>
    <dbReference type="NCBI Taxonomy" id="2364126"/>
    <lineage>
        <taxon>Eukaryota</taxon>
        <taxon>Sar</taxon>
        <taxon>Alveolata</taxon>
        <taxon>Dinophyceae</taxon>
        <taxon>Prorocentrales</taxon>
        <taxon>Prorocentraceae</taxon>
        <taxon>Prorocentrum</taxon>
    </lineage>
</organism>
<accession>A0ABN9R458</accession>
<evidence type="ECO:0008006" key="4">
    <source>
        <dbReference type="Google" id="ProtNLM"/>
    </source>
</evidence>
<feature type="region of interest" description="Disordered" evidence="1">
    <location>
        <begin position="341"/>
        <end position="366"/>
    </location>
</feature>
<name>A0ABN9R458_9DINO</name>
<evidence type="ECO:0000256" key="1">
    <source>
        <dbReference type="SAM" id="MobiDB-lite"/>
    </source>
</evidence>
<feature type="region of interest" description="Disordered" evidence="1">
    <location>
        <begin position="19"/>
        <end position="117"/>
    </location>
</feature>
<sequence length="594" mass="61724">PHWLKRSRRARHFHRLWPWARAAEPRVAMADSRPGARLPLSAGRTGLGGPAPPSGARGPTSEPQGRPPSSPSPQRRHRPSRRVIVRARAARLAQRSGGAARAPAGGASGSLAPASVEGAGSCRSTARAPGVGGGGGAARAREAAPPVGVPSGPAAGLVEAAAVSSDSPPHVTCSQTAGMSNTVCVSDAVGEWAVVGAKLVQELSKFGEVARLDAIGGTLGTVLATYFDVRCAQSVLLHMASRAEPFQSAPQDCRIVLVDLSGFFAKTGYATRLQDFGEVAHIDMHEALAAVEFYDLRSAHALLVAAGGCATPVSGSAPVPPAMLTRGLPEPVLAQPRALRGTGRPMAAPSKAGPQDNGSVPGSAGERAGDVAKHLLARTKGSSEGLQELDITPGAILRGEDKRTTVVVRHLHGPRARRGLLMLLDRCGLGDQYSFFHMPWKEDRSRSAGIAFVNFASPHDVHIFCGAVASGLWRDVCGKPPPWPPAVSYARFQGHEALARHFGPSAALPEQDPEKRPIARPEVLGRSASDDAPVETTRALRTPGPPSIADGAARSDHHDLAAERGPPGKSQPALHGGHGAGESPLSEARRAREG</sequence>
<protein>
    <recommendedName>
        <fullName evidence="4">Mei2-like C-terminal RNA recognition motif domain-containing protein</fullName>
    </recommendedName>
</protein>
<feature type="region of interest" description="Disordered" evidence="1">
    <location>
        <begin position="505"/>
        <end position="594"/>
    </location>
</feature>
<feature type="compositionally biased region" description="Basic and acidic residues" evidence="1">
    <location>
        <begin position="553"/>
        <end position="562"/>
    </location>
</feature>
<dbReference type="EMBL" id="CAUYUJ010005288">
    <property type="protein sequence ID" value="CAK0813067.1"/>
    <property type="molecule type" value="Genomic_DNA"/>
</dbReference>
<comment type="caution">
    <text evidence="2">The sequence shown here is derived from an EMBL/GenBank/DDBJ whole genome shotgun (WGS) entry which is preliminary data.</text>
</comment>
<feature type="compositionally biased region" description="Low complexity" evidence="1">
    <location>
        <begin position="54"/>
        <end position="64"/>
    </location>
</feature>
<evidence type="ECO:0000313" key="2">
    <source>
        <dbReference type="EMBL" id="CAK0813067.1"/>
    </source>
</evidence>
<feature type="non-terminal residue" evidence="2">
    <location>
        <position position="1"/>
    </location>
</feature>
<feature type="compositionally biased region" description="Low complexity" evidence="1">
    <location>
        <begin position="90"/>
        <end position="115"/>
    </location>
</feature>
<dbReference type="Proteomes" id="UP001189429">
    <property type="component" value="Unassembled WGS sequence"/>
</dbReference>
<proteinExistence type="predicted"/>
<keyword evidence="3" id="KW-1185">Reference proteome</keyword>